<dbReference type="SMART" id="SM00382">
    <property type="entry name" value="AAA"/>
    <property type="match status" value="2"/>
</dbReference>
<keyword evidence="6" id="KW-0067">ATP-binding</keyword>
<comment type="caution">
    <text evidence="12">The sequence shown here is derived from an EMBL/GenBank/DDBJ whole genome shotgun (WGS) entry which is preliminary data.</text>
</comment>
<protein>
    <recommendedName>
        <fullName evidence="11">ABC transporter domain-containing protein</fullName>
    </recommendedName>
</protein>
<evidence type="ECO:0000256" key="4">
    <source>
        <dbReference type="ARBA" id="ARBA00022692"/>
    </source>
</evidence>
<evidence type="ECO:0000256" key="9">
    <source>
        <dbReference type="SAM" id="MobiDB-lite"/>
    </source>
</evidence>
<dbReference type="GO" id="GO:0140359">
    <property type="term" value="F:ABC-type transporter activity"/>
    <property type="evidence" value="ECO:0007669"/>
    <property type="project" value="InterPro"/>
</dbReference>
<evidence type="ECO:0000256" key="5">
    <source>
        <dbReference type="ARBA" id="ARBA00022741"/>
    </source>
</evidence>
<feature type="domain" description="ABC transporter" evidence="11">
    <location>
        <begin position="149"/>
        <end position="397"/>
    </location>
</feature>
<dbReference type="GO" id="GO:0016887">
    <property type="term" value="F:ATP hydrolysis activity"/>
    <property type="evidence" value="ECO:0007669"/>
    <property type="project" value="InterPro"/>
</dbReference>
<dbReference type="InterPro" id="IPR034001">
    <property type="entry name" value="ABCG_PDR_1"/>
</dbReference>
<evidence type="ECO:0000256" key="2">
    <source>
        <dbReference type="ARBA" id="ARBA00006012"/>
    </source>
</evidence>
<evidence type="ECO:0000256" key="8">
    <source>
        <dbReference type="ARBA" id="ARBA00023136"/>
    </source>
</evidence>
<dbReference type="InterPro" id="IPR013525">
    <property type="entry name" value="ABC2_TM"/>
</dbReference>
<dbReference type="InterPro" id="IPR027417">
    <property type="entry name" value="P-loop_NTPase"/>
</dbReference>
<dbReference type="PROSITE" id="PS00211">
    <property type="entry name" value="ABC_TRANSPORTER_1"/>
    <property type="match status" value="1"/>
</dbReference>
<evidence type="ECO:0000256" key="7">
    <source>
        <dbReference type="ARBA" id="ARBA00022989"/>
    </source>
</evidence>
<evidence type="ECO:0000256" key="10">
    <source>
        <dbReference type="SAM" id="Phobius"/>
    </source>
</evidence>
<feature type="transmembrane region" description="Helical" evidence="10">
    <location>
        <begin position="540"/>
        <end position="560"/>
    </location>
</feature>
<dbReference type="Proteomes" id="UP000193922">
    <property type="component" value="Unassembled WGS sequence"/>
</dbReference>
<dbReference type="InterPro" id="IPR003439">
    <property type="entry name" value="ABC_transporter-like_ATP-bd"/>
</dbReference>
<dbReference type="Pfam" id="PF00005">
    <property type="entry name" value="ABC_tran"/>
    <property type="match status" value="2"/>
</dbReference>
<feature type="transmembrane region" description="Helical" evidence="10">
    <location>
        <begin position="1170"/>
        <end position="1193"/>
    </location>
</feature>
<feature type="transmembrane region" description="Helical" evidence="10">
    <location>
        <begin position="1205"/>
        <end position="1222"/>
    </location>
</feature>
<feature type="transmembrane region" description="Helical" evidence="10">
    <location>
        <begin position="516"/>
        <end position="533"/>
    </location>
</feature>
<feature type="transmembrane region" description="Helical" evidence="10">
    <location>
        <begin position="580"/>
        <end position="610"/>
    </location>
</feature>
<dbReference type="RefSeq" id="XP_040740431.1">
    <property type="nucleotide sequence ID" value="XM_040891909.1"/>
</dbReference>
<keyword evidence="8 10" id="KW-0472">Membrane</keyword>
<keyword evidence="3" id="KW-0813">Transport</keyword>
<dbReference type="GeneID" id="63808557"/>
<dbReference type="PANTHER" id="PTHR19241">
    <property type="entry name" value="ATP-BINDING CASSETTE TRANSPORTER"/>
    <property type="match status" value="1"/>
</dbReference>
<comment type="similarity">
    <text evidence="2">Belongs to the ABC transporter superfamily. ABCG family. PDR (TC 3.A.1.205) subfamily.</text>
</comment>
<keyword evidence="5" id="KW-0547">Nucleotide-binding</keyword>
<dbReference type="STRING" id="61395.A0A1Y1VYW5"/>
<comment type="subcellular location">
    <subcellularLocation>
        <location evidence="1">Membrane</location>
        <topology evidence="1">Multi-pass membrane protein</topology>
    </subcellularLocation>
</comment>
<feature type="transmembrane region" description="Helical" evidence="10">
    <location>
        <begin position="1417"/>
        <end position="1438"/>
    </location>
</feature>
<evidence type="ECO:0000313" key="13">
    <source>
        <dbReference type="Proteomes" id="UP000193922"/>
    </source>
</evidence>
<evidence type="ECO:0000256" key="1">
    <source>
        <dbReference type="ARBA" id="ARBA00004141"/>
    </source>
</evidence>
<feature type="transmembrane region" description="Helical" evidence="10">
    <location>
        <begin position="622"/>
        <end position="643"/>
    </location>
</feature>
<dbReference type="InterPro" id="IPR034003">
    <property type="entry name" value="ABCG_PDR_2"/>
</dbReference>
<evidence type="ECO:0000256" key="6">
    <source>
        <dbReference type="ARBA" id="ARBA00022840"/>
    </source>
</evidence>
<dbReference type="SUPFAM" id="SSF52540">
    <property type="entry name" value="P-loop containing nucleoside triphosphate hydrolases"/>
    <property type="match status" value="2"/>
</dbReference>
<dbReference type="InterPro" id="IPR003593">
    <property type="entry name" value="AAA+_ATPase"/>
</dbReference>
<dbReference type="EMBL" id="MCFD01000015">
    <property type="protein sequence ID" value="ORX66443.1"/>
    <property type="molecule type" value="Genomic_DNA"/>
</dbReference>
<dbReference type="Gene3D" id="3.40.50.300">
    <property type="entry name" value="P-loop containing nucleotide triphosphate hydrolases"/>
    <property type="match status" value="2"/>
</dbReference>
<evidence type="ECO:0000259" key="11">
    <source>
        <dbReference type="PROSITE" id="PS50893"/>
    </source>
</evidence>
<accession>A0A1Y1VYW5</accession>
<reference evidence="12 13" key="1">
    <citation type="submission" date="2016-07" db="EMBL/GenBank/DDBJ databases">
        <title>Pervasive Adenine N6-methylation of Active Genes in Fungi.</title>
        <authorList>
            <consortium name="DOE Joint Genome Institute"/>
            <person name="Mondo S.J."/>
            <person name="Dannebaum R.O."/>
            <person name="Kuo R.C."/>
            <person name="Labutti K."/>
            <person name="Haridas S."/>
            <person name="Kuo A."/>
            <person name="Salamov A."/>
            <person name="Ahrendt S.R."/>
            <person name="Lipzen A."/>
            <person name="Sullivan W."/>
            <person name="Andreopoulos W.B."/>
            <person name="Clum A."/>
            <person name="Lindquist E."/>
            <person name="Daum C."/>
            <person name="Ramamoorthy G.K."/>
            <person name="Gryganskyi A."/>
            <person name="Culley D."/>
            <person name="Magnuson J.K."/>
            <person name="James T.Y."/>
            <person name="O'Malley M.A."/>
            <person name="Stajich J.E."/>
            <person name="Spatafora J.W."/>
            <person name="Visel A."/>
            <person name="Grigoriev I.V."/>
        </authorList>
    </citation>
    <scope>NUCLEOTIDE SEQUENCE [LARGE SCALE GENOMIC DNA]</scope>
    <source>
        <strain evidence="12 13">ATCC 12442</strain>
    </source>
</reference>
<dbReference type="CDD" id="cd03233">
    <property type="entry name" value="ABCG_PDR_domain1"/>
    <property type="match status" value="1"/>
</dbReference>
<organism evidence="12 13">
    <name type="scientific">Linderina pennispora</name>
    <dbReference type="NCBI Taxonomy" id="61395"/>
    <lineage>
        <taxon>Eukaryota</taxon>
        <taxon>Fungi</taxon>
        <taxon>Fungi incertae sedis</taxon>
        <taxon>Zoopagomycota</taxon>
        <taxon>Kickxellomycotina</taxon>
        <taxon>Kickxellomycetes</taxon>
        <taxon>Kickxellales</taxon>
        <taxon>Kickxellaceae</taxon>
        <taxon>Linderina</taxon>
    </lineage>
</organism>
<dbReference type="OrthoDB" id="245989at2759"/>
<feature type="transmembrane region" description="Helical" evidence="10">
    <location>
        <begin position="655"/>
        <end position="673"/>
    </location>
</feature>
<dbReference type="Pfam" id="PF01061">
    <property type="entry name" value="ABC2_membrane"/>
    <property type="match status" value="2"/>
</dbReference>
<dbReference type="InterPro" id="IPR017871">
    <property type="entry name" value="ABC_transporter-like_CS"/>
</dbReference>
<feature type="transmembrane region" description="Helical" evidence="10">
    <location>
        <begin position="680"/>
        <end position="698"/>
    </location>
</feature>
<dbReference type="CDD" id="cd03232">
    <property type="entry name" value="ABCG_PDR_domain2"/>
    <property type="match status" value="1"/>
</dbReference>
<dbReference type="Pfam" id="PF06422">
    <property type="entry name" value="PDR_CDR"/>
    <property type="match status" value="2"/>
</dbReference>
<proteinExistence type="inferred from homology"/>
<dbReference type="InterPro" id="IPR010929">
    <property type="entry name" value="PDR_CDR_ABC"/>
</dbReference>
<dbReference type="Pfam" id="PF19055">
    <property type="entry name" value="ABC2_membrane_7"/>
    <property type="match status" value="1"/>
</dbReference>
<keyword evidence="4 10" id="KW-0812">Transmembrane</keyword>
<feature type="transmembrane region" description="Helical" evidence="10">
    <location>
        <begin position="1265"/>
        <end position="1286"/>
    </location>
</feature>
<evidence type="ECO:0000313" key="12">
    <source>
        <dbReference type="EMBL" id="ORX66443.1"/>
    </source>
</evidence>
<name>A0A1Y1VYW5_9FUNG</name>
<feature type="region of interest" description="Disordered" evidence="9">
    <location>
        <begin position="1"/>
        <end position="43"/>
    </location>
</feature>
<keyword evidence="13" id="KW-1185">Reference proteome</keyword>
<feature type="domain" description="ABC transporter" evidence="11">
    <location>
        <begin position="837"/>
        <end position="1081"/>
    </location>
</feature>
<dbReference type="GO" id="GO:0016020">
    <property type="term" value="C:membrane"/>
    <property type="evidence" value="ECO:0007669"/>
    <property type="project" value="UniProtKB-SubCell"/>
</dbReference>
<dbReference type="FunFam" id="3.40.50.300:FF:000054">
    <property type="entry name" value="ABC multidrug transporter atrF"/>
    <property type="match status" value="1"/>
</dbReference>
<feature type="transmembrane region" description="Helical" evidence="10">
    <location>
        <begin position="761"/>
        <end position="782"/>
    </location>
</feature>
<sequence>MEQHANPSSMSSGASSTGDDRQMSTETIGQKERRNTMDAEADISFGEPLHVSVTRATSRFKSIQRTFSKSKSVADEEELTGVAEAGNPGGFDLTTWLSGRQQLQGPPFAKRIGLVFDDLDVYGDNVANRHIETMITPFYKIVKSAAHGFGVAKLFNRGNDNKKLLNKMTGLVEDGEMLLVLGQPGAGCSTLLRVLGNRRGTYRKIEGNVSYGGLTPEEVEKRYRGEVAYNQEDDVHFPTLTVRKTLDFAIKCKTPSKRMLADREGYEKEFLDTLLDMYGLSGCADTIVGNAFLRGVSGGERKRVSIAEQVASGASIDIWDGSTRGLDSSSALDYVRSLRITTDVLQKSTIVTIYQASENIYELFDKVMVVDQGRELYFGPANRAVEYFASIGIYKPPRQTTSDFLTGVTQLHERTVLPGWEDKAPKTAEDFERCWVESQQYHKLKSDIQAFEQRIETDNRSAEIRDFVDQTKMGTEKSKLRRKSPYTTTFTYQLGKLFKREWEIMMGSIGQQIFKIAYNAAFAIIVGTLFLNLPETTMGAFTRGGVLFFALLFNSLSAQAELPKAITGREVVYKHKSFAMYHPAALSLAQTVVDIPIIILQIVVFSCILYFATGLSRTAGQFFAFVLFLFVGCLCLTAFFRLIGNVSPNVDISHTLSGISLLFMILHMGYIIPQKSMHGYLVWVYWANSLAYGYKALMANEFRNLKLMCGGPQLIPQVPGYGIENQVCTLQGAVPGQNYVLGRDHIEVGYSFYVDDMWKDFGAVVGFWLLYVILIALVMEYVEFGNTGYSINVYKRYRPKVNLYTENDASSDKGAEEFGKVSSSGPTDEQILKGTAFTWKSISYTVPVKGGDKQLLDDVSGYIKPGTMTALMGSSGAGKTTLLDSLSQRKTIGKLEGDILMNGAPQPASFRRITGYCEQLDVHNPHATVREALRFSAYLRQPASVSDEEKNDYVEHVIFLLGMTDIADCMIGLPESGEGISLEERKRLTIGVELVAKPKILFLDEPTSGLDAQASFTIVTFLRRLAAEGQTILCTIHQPSSMLFEQFDRLLLLVRGGHTVYFGDIGHDAQTLINYFEKNGGPQCPPSANPAEYILDVVGSRNATVDWPQTWNQSKEKTSILAEIDRINELEHLHGNDQVSEDDKNMFARDYSYQIKLVTKRMFRTYWRDLEYSLTRVALQVVSAIVIGIAFLRLSSSATDLQNKVFALFQTAIISILIINQVQPAFLRQRLYYGREASSNQYGWRAFSVAIIVTEWPFSVFANTMYFVIMYIVLGIFSITLGQAIASFSPNDIIAAMLNPIFTSMVILFCGVTIPYPLMPKFWKFMYRLSPFTYFLEGTLTNDLHGAEVRCRNEELYMFQPPKGMSCSEYAGGFVQNYIGYLNNPNATSSCQYCPYKVGDDYYSALSWNFDHRWRNFGLLFAYLAFNIAFTTFMIKIYKVNKR</sequence>
<evidence type="ECO:0000256" key="3">
    <source>
        <dbReference type="ARBA" id="ARBA00022448"/>
    </source>
</evidence>
<keyword evidence="7 10" id="KW-1133">Transmembrane helix</keyword>
<feature type="transmembrane region" description="Helical" evidence="10">
    <location>
        <begin position="1293"/>
        <end position="1318"/>
    </location>
</feature>
<feature type="compositionally biased region" description="Basic and acidic residues" evidence="9">
    <location>
        <begin position="18"/>
        <end position="37"/>
    </location>
</feature>
<gene>
    <name evidence="12" type="ORF">DL89DRAFT_63769</name>
</gene>
<dbReference type="InterPro" id="IPR043926">
    <property type="entry name" value="ABCG_dom"/>
</dbReference>
<dbReference type="GO" id="GO:0005524">
    <property type="term" value="F:ATP binding"/>
    <property type="evidence" value="ECO:0007669"/>
    <property type="project" value="UniProtKB-KW"/>
</dbReference>
<dbReference type="PROSITE" id="PS50893">
    <property type="entry name" value="ABC_TRANSPORTER_2"/>
    <property type="match status" value="2"/>
</dbReference>